<evidence type="ECO:0000313" key="2">
    <source>
        <dbReference type="EMBL" id="PMP70224.1"/>
    </source>
</evidence>
<feature type="domain" description="CheW-like" evidence="1">
    <location>
        <begin position="10"/>
        <end position="149"/>
    </location>
</feature>
<dbReference type="PROSITE" id="PS50851">
    <property type="entry name" value="CHEW"/>
    <property type="match status" value="1"/>
</dbReference>
<dbReference type="Gene3D" id="2.40.50.180">
    <property type="entry name" value="CheA-289, Domain 4"/>
    <property type="match status" value="1"/>
</dbReference>
<dbReference type="Proteomes" id="UP000242288">
    <property type="component" value="Unassembled WGS sequence"/>
</dbReference>
<evidence type="ECO:0000313" key="3">
    <source>
        <dbReference type="Proteomes" id="UP000242288"/>
    </source>
</evidence>
<reference evidence="2 3" key="1">
    <citation type="submission" date="2018-01" db="EMBL/GenBank/DDBJ databases">
        <title>Metagenomic assembled genomes from two thermal pools in the Uzon Caldera, Kamchatka, Russia.</title>
        <authorList>
            <person name="Wilkins L."/>
            <person name="Ettinger C."/>
        </authorList>
    </citation>
    <scope>NUCLEOTIDE SEQUENCE [LARGE SCALE GENOMIC DNA]</scope>
    <source>
        <strain evidence="2">ZAV-04</strain>
    </source>
</reference>
<proteinExistence type="predicted"/>
<accession>A0A2J6WIL3</accession>
<dbReference type="SUPFAM" id="SSF50341">
    <property type="entry name" value="CheW-like"/>
    <property type="match status" value="1"/>
</dbReference>
<dbReference type="PANTHER" id="PTHR22617">
    <property type="entry name" value="CHEMOTAXIS SENSOR HISTIDINE KINASE-RELATED"/>
    <property type="match status" value="1"/>
</dbReference>
<dbReference type="GO" id="GO:0006935">
    <property type="term" value="P:chemotaxis"/>
    <property type="evidence" value="ECO:0007669"/>
    <property type="project" value="InterPro"/>
</dbReference>
<evidence type="ECO:0000259" key="1">
    <source>
        <dbReference type="PROSITE" id="PS50851"/>
    </source>
</evidence>
<dbReference type="Pfam" id="PF01584">
    <property type="entry name" value="CheW"/>
    <property type="match status" value="1"/>
</dbReference>
<gene>
    <name evidence="2" type="ORF">C0186_05335</name>
</gene>
<comment type="caution">
    <text evidence="2">The sequence shown here is derived from an EMBL/GenBank/DDBJ whole genome shotgun (WGS) entry which is preliminary data.</text>
</comment>
<organism evidence="2 3">
    <name type="scientific">Thermodesulfovibrio aggregans</name>
    <dbReference type="NCBI Taxonomy" id="86166"/>
    <lineage>
        <taxon>Bacteria</taxon>
        <taxon>Pseudomonadati</taxon>
        <taxon>Nitrospirota</taxon>
        <taxon>Thermodesulfovibrionia</taxon>
        <taxon>Thermodesulfovibrionales</taxon>
        <taxon>Thermodesulfovibrionaceae</taxon>
        <taxon>Thermodesulfovibrio</taxon>
    </lineage>
</organism>
<dbReference type="GO" id="GO:0007165">
    <property type="term" value="P:signal transduction"/>
    <property type="evidence" value="ECO:0007669"/>
    <property type="project" value="InterPro"/>
</dbReference>
<dbReference type="InterPro" id="IPR036061">
    <property type="entry name" value="CheW-like_dom_sf"/>
</dbReference>
<dbReference type="AlphaFoldDB" id="A0A2J6WIL3"/>
<sequence>MSEEIKEKTEKSYCVLGVGEREFLVPKESVVQVLDITRIFPIPGAPDYIVGALPVRGKIIPAVDLAKIYNIERLNYSDNKLLVIEVKGEKIGILSDISPFFVSFESDIVVEDFINPEKLFEQLKVSYQKPAENLKSGFASETSTGKQEK</sequence>
<dbReference type="SMART" id="SM00260">
    <property type="entry name" value="CheW"/>
    <property type="match status" value="1"/>
</dbReference>
<dbReference type="InterPro" id="IPR039315">
    <property type="entry name" value="CheW"/>
</dbReference>
<dbReference type="InterPro" id="IPR002545">
    <property type="entry name" value="CheW-lke_dom"/>
</dbReference>
<dbReference type="GO" id="GO:0005829">
    <property type="term" value="C:cytosol"/>
    <property type="evidence" value="ECO:0007669"/>
    <property type="project" value="TreeGrafter"/>
</dbReference>
<dbReference type="EMBL" id="PNIO01000045">
    <property type="protein sequence ID" value="PMP70224.1"/>
    <property type="molecule type" value="Genomic_DNA"/>
</dbReference>
<name>A0A2J6WIL3_9BACT</name>
<dbReference type="PANTHER" id="PTHR22617:SF23">
    <property type="entry name" value="CHEMOTAXIS PROTEIN CHEW"/>
    <property type="match status" value="1"/>
</dbReference>
<protein>
    <recommendedName>
        <fullName evidence="1">CheW-like domain-containing protein</fullName>
    </recommendedName>
</protein>